<proteinExistence type="predicted"/>
<evidence type="ECO:0000256" key="3">
    <source>
        <dbReference type="ARBA" id="ARBA00023014"/>
    </source>
</evidence>
<keyword evidence="3" id="KW-0411">Iron-sulfur</keyword>
<comment type="caution">
    <text evidence="4">The sequence shown here is derived from an EMBL/GenBank/DDBJ whole genome shotgun (WGS) entry which is preliminary data.</text>
</comment>
<keyword evidence="2" id="KW-0408">Iron</keyword>
<accession>A0A0F9FII0</accession>
<keyword evidence="1" id="KW-0479">Metal-binding</keyword>
<protein>
    <submittedName>
        <fullName evidence="4">Uncharacterized protein</fullName>
    </submittedName>
</protein>
<dbReference type="AlphaFoldDB" id="A0A0F9FII0"/>
<dbReference type="GO" id="GO:0051536">
    <property type="term" value="F:iron-sulfur cluster binding"/>
    <property type="evidence" value="ECO:0007669"/>
    <property type="project" value="UniProtKB-KW"/>
</dbReference>
<sequence length="90" mass="10285">MVWTNRTIRTSFRSSRIAAVATVTKTLLNYYLANRQPGETLGYFHRRIGVEAILDQLKHNRETAPLMEKTYDHPNRVRIVKTKTPSVAGG</sequence>
<organism evidence="4">
    <name type="scientific">marine sediment metagenome</name>
    <dbReference type="NCBI Taxonomy" id="412755"/>
    <lineage>
        <taxon>unclassified sequences</taxon>
        <taxon>metagenomes</taxon>
        <taxon>ecological metagenomes</taxon>
    </lineage>
</organism>
<dbReference type="GO" id="GO:0046872">
    <property type="term" value="F:metal ion binding"/>
    <property type="evidence" value="ECO:0007669"/>
    <property type="project" value="UniProtKB-KW"/>
</dbReference>
<dbReference type="EMBL" id="LAZR01032430">
    <property type="protein sequence ID" value="KKL50912.1"/>
    <property type="molecule type" value="Genomic_DNA"/>
</dbReference>
<dbReference type="SUPFAM" id="SSF56014">
    <property type="entry name" value="Nitrite and sulphite reductase 4Fe-4S domain-like"/>
    <property type="match status" value="1"/>
</dbReference>
<evidence type="ECO:0000256" key="1">
    <source>
        <dbReference type="ARBA" id="ARBA00022723"/>
    </source>
</evidence>
<dbReference type="InterPro" id="IPR045854">
    <property type="entry name" value="NO2/SO3_Rdtase_4Fe4S_sf"/>
</dbReference>
<reference evidence="4" key="1">
    <citation type="journal article" date="2015" name="Nature">
        <title>Complex archaea that bridge the gap between prokaryotes and eukaryotes.</title>
        <authorList>
            <person name="Spang A."/>
            <person name="Saw J.H."/>
            <person name="Jorgensen S.L."/>
            <person name="Zaremba-Niedzwiedzka K."/>
            <person name="Martijn J."/>
            <person name="Lind A.E."/>
            <person name="van Eijk R."/>
            <person name="Schleper C."/>
            <person name="Guy L."/>
            <person name="Ettema T.J."/>
        </authorList>
    </citation>
    <scope>NUCLEOTIDE SEQUENCE</scope>
</reference>
<evidence type="ECO:0000313" key="4">
    <source>
        <dbReference type="EMBL" id="KKL50912.1"/>
    </source>
</evidence>
<dbReference type="Gene3D" id="3.30.413.10">
    <property type="entry name" value="Sulfite Reductase Hemoprotein, domain 1"/>
    <property type="match status" value="1"/>
</dbReference>
<name>A0A0F9FII0_9ZZZZ</name>
<evidence type="ECO:0000256" key="2">
    <source>
        <dbReference type="ARBA" id="ARBA00023004"/>
    </source>
</evidence>
<gene>
    <name evidence="4" type="ORF">LCGC14_2300730</name>
</gene>